<proteinExistence type="inferred from homology"/>
<dbReference type="InterPro" id="IPR002938">
    <property type="entry name" value="FAD-bd"/>
</dbReference>
<dbReference type="RefSeq" id="WP_168147664.1">
    <property type="nucleotide sequence ID" value="NZ_JAAVXB010000004.1"/>
</dbReference>
<keyword evidence="10" id="KW-1185">Reference proteome</keyword>
<evidence type="ECO:0000256" key="4">
    <source>
        <dbReference type="ARBA" id="ARBA00022630"/>
    </source>
</evidence>
<keyword evidence="4" id="KW-0285">Flavoprotein</keyword>
<dbReference type="EC" id="1.14.13.-" evidence="9"/>
<evidence type="ECO:0000256" key="5">
    <source>
        <dbReference type="ARBA" id="ARBA00022827"/>
    </source>
</evidence>
<protein>
    <submittedName>
        <fullName evidence="9">2-octaprenyl-6-methoxyphenyl hydroxylase</fullName>
        <ecNumber evidence="9">1.14.13.-</ecNumber>
    </submittedName>
</protein>
<feature type="domain" description="FAD-binding" evidence="8">
    <location>
        <begin position="6"/>
        <end position="342"/>
    </location>
</feature>
<accession>A0A970B643</accession>
<dbReference type="AlphaFoldDB" id="A0A970B643"/>
<dbReference type="EMBL" id="JAAVXB010000004">
    <property type="protein sequence ID" value="NKF22403.1"/>
    <property type="molecule type" value="Genomic_DNA"/>
</dbReference>
<organism evidence="9 10">
    <name type="scientific">Solimonas marina</name>
    <dbReference type="NCBI Taxonomy" id="2714601"/>
    <lineage>
        <taxon>Bacteria</taxon>
        <taxon>Pseudomonadati</taxon>
        <taxon>Pseudomonadota</taxon>
        <taxon>Gammaproteobacteria</taxon>
        <taxon>Nevskiales</taxon>
        <taxon>Nevskiaceae</taxon>
        <taxon>Solimonas</taxon>
    </lineage>
</organism>
<keyword evidence="6 9" id="KW-0560">Oxidoreductase</keyword>
<dbReference type="GO" id="GO:0006744">
    <property type="term" value="P:ubiquinone biosynthetic process"/>
    <property type="evidence" value="ECO:0007669"/>
    <property type="project" value="InterPro"/>
</dbReference>
<keyword evidence="7" id="KW-0503">Monooxygenase</keyword>
<sequence length="401" mass="42724">MNAETLDIVIVGGGLVGASLAAGLAGSGRRVALIEAAAPPQTAPSWDERCIALNHASRRIFEGLGVWDAMVADAAPIRSTHISEQGRFGVARFTADEAGLDALGHNVPLRAIGRTLWDRMLALGGTRLYCPARLQALAIGDEQAELTLDSGQTLHARLVIAADGAGSRVRELLQIASERRDYAQSAIVTAVRTTRSHRGCAYERFTPDGPIALLPKGEGDKTCSLVWTTPADDVDMRLAWGDAAFIAAAEQAFGERLGRFVELGRRQAYPLARVMSEALQAPRVLFIGNAAQSLHPVAAQGFNLGLRDVAAVIDVLSVAGDDCGAAALLQDYAARRRDDRERIAGFTDRLVRLFSNRVPGLRGLRHLGLLALDLAPPLKDAVLWQNLGLGSEAPSLARGAR</sequence>
<dbReference type="PANTHER" id="PTHR43876:SF8">
    <property type="entry name" value="2-OCTAPRENYL-6-METHOXYPHENOL HYDROXYLASE"/>
    <property type="match status" value="1"/>
</dbReference>
<comment type="caution">
    <text evidence="9">The sequence shown here is derived from an EMBL/GenBank/DDBJ whole genome shotgun (WGS) entry which is preliminary data.</text>
</comment>
<dbReference type="NCBIfam" id="TIGR01984">
    <property type="entry name" value="UbiH"/>
    <property type="match status" value="1"/>
</dbReference>
<dbReference type="PRINTS" id="PR00420">
    <property type="entry name" value="RNGMNOXGNASE"/>
</dbReference>
<evidence type="ECO:0000256" key="3">
    <source>
        <dbReference type="ARBA" id="ARBA00005349"/>
    </source>
</evidence>
<keyword evidence="5" id="KW-0274">FAD</keyword>
<dbReference type="Pfam" id="PF01494">
    <property type="entry name" value="FAD_binding_3"/>
    <property type="match status" value="1"/>
</dbReference>
<evidence type="ECO:0000256" key="7">
    <source>
        <dbReference type="ARBA" id="ARBA00023033"/>
    </source>
</evidence>
<dbReference type="GO" id="GO:0008681">
    <property type="term" value="F:2-octaprenyl-6-methoxyphenol hydroxylase activity"/>
    <property type="evidence" value="ECO:0007669"/>
    <property type="project" value="InterPro"/>
</dbReference>
<dbReference type="NCBIfam" id="TIGR01988">
    <property type="entry name" value="Ubi-OHases"/>
    <property type="match status" value="1"/>
</dbReference>
<evidence type="ECO:0000256" key="1">
    <source>
        <dbReference type="ARBA" id="ARBA00001974"/>
    </source>
</evidence>
<evidence type="ECO:0000313" key="10">
    <source>
        <dbReference type="Proteomes" id="UP000653472"/>
    </source>
</evidence>
<evidence type="ECO:0000256" key="2">
    <source>
        <dbReference type="ARBA" id="ARBA00004749"/>
    </source>
</evidence>
<comment type="similarity">
    <text evidence="3">Belongs to the UbiH/COQ6 family.</text>
</comment>
<reference evidence="9" key="1">
    <citation type="submission" date="2020-03" db="EMBL/GenBank/DDBJ databases">
        <title>Solimonas marina sp. nov., isolated from deep seawater of the Pacific Ocean.</title>
        <authorList>
            <person name="Liu X."/>
            <person name="Lai Q."/>
            <person name="Sun F."/>
            <person name="Gai Y."/>
            <person name="Li G."/>
            <person name="Shao Z."/>
        </authorList>
    </citation>
    <scope>NUCLEOTIDE SEQUENCE</scope>
    <source>
        <strain evidence="9">C16B3</strain>
    </source>
</reference>
<dbReference type="SUPFAM" id="SSF51905">
    <property type="entry name" value="FAD/NAD(P)-binding domain"/>
    <property type="match status" value="1"/>
</dbReference>
<evidence type="ECO:0000259" key="8">
    <source>
        <dbReference type="Pfam" id="PF01494"/>
    </source>
</evidence>
<dbReference type="InterPro" id="IPR036188">
    <property type="entry name" value="FAD/NAD-bd_sf"/>
</dbReference>
<dbReference type="InterPro" id="IPR010971">
    <property type="entry name" value="UbiH/COQ6"/>
</dbReference>
<name>A0A970B643_9GAMM</name>
<dbReference type="GO" id="GO:0071949">
    <property type="term" value="F:FAD binding"/>
    <property type="evidence" value="ECO:0007669"/>
    <property type="project" value="InterPro"/>
</dbReference>
<gene>
    <name evidence="9" type="primary">ubiH</name>
    <name evidence="9" type="synonym">visB</name>
    <name evidence="9" type="ORF">G7Y82_08730</name>
</gene>
<evidence type="ECO:0000313" key="9">
    <source>
        <dbReference type="EMBL" id="NKF22403.1"/>
    </source>
</evidence>
<evidence type="ECO:0000256" key="6">
    <source>
        <dbReference type="ARBA" id="ARBA00023002"/>
    </source>
</evidence>
<comment type="pathway">
    <text evidence="2">Cofactor biosynthesis; ubiquinone biosynthesis.</text>
</comment>
<dbReference type="PANTHER" id="PTHR43876">
    <property type="entry name" value="UBIQUINONE BIOSYNTHESIS MONOOXYGENASE COQ6, MITOCHONDRIAL"/>
    <property type="match status" value="1"/>
</dbReference>
<dbReference type="InterPro" id="IPR051205">
    <property type="entry name" value="UbiH/COQ6_monooxygenase"/>
</dbReference>
<dbReference type="NCBIfam" id="NF004356">
    <property type="entry name" value="PRK05732.1"/>
    <property type="match status" value="1"/>
</dbReference>
<dbReference type="InterPro" id="IPR011295">
    <property type="entry name" value="UbiH"/>
</dbReference>
<dbReference type="Gene3D" id="3.50.50.60">
    <property type="entry name" value="FAD/NAD(P)-binding domain"/>
    <property type="match status" value="2"/>
</dbReference>
<dbReference type="Proteomes" id="UP000653472">
    <property type="component" value="Unassembled WGS sequence"/>
</dbReference>
<comment type="cofactor">
    <cofactor evidence="1">
        <name>FAD</name>
        <dbReference type="ChEBI" id="CHEBI:57692"/>
    </cofactor>
</comment>